<accession>A0ABN2GFZ6</accession>
<evidence type="ECO:0000313" key="2">
    <source>
        <dbReference type="EMBL" id="GAA1670663.1"/>
    </source>
</evidence>
<feature type="transmembrane region" description="Helical" evidence="1">
    <location>
        <begin position="39"/>
        <end position="57"/>
    </location>
</feature>
<evidence type="ECO:0000313" key="3">
    <source>
        <dbReference type="Proteomes" id="UP001500280"/>
    </source>
</evidence>
<comment type="caution">
    <text evidence="2">The sequence shown here is derived from an EMBL/GenBank/DDBJ whole genome shotgun (WGS) entry which is preliminary data.</text>
</comment>
<dbReference type="Proteomes" id="UP001500280">
    <property type="component" value="Unassembled WGS sequence"/>
</dbReference>
<sequence>MIPRAGAYALCSVLYGTAHLFWAATGPPEFARIESVIEAVWIGAIPALLAAAGYTMLRSGRRMVRWAALGVTWLGCAGMAAYCLLLWPTLAQLLTVPFGEPMSGAELGAVGLRLLGTASAAGLAYAVRPHFRALRGACLTCGRLHATAIPADAARIQRWGLAGAYFAVGCCTIRMIPAVRGWIAAGGIEGPAGFVLFVALLVLAGTLLPLALAHSWGRVWPRWLGPLAGRRVPRWLVLGPGVMMSVGLSVYFGIGGLTALLLGLTGGAVEIIAYIGWGLGLAVASASYARRTRPRCRTAEPMGTNVRI</sequence>
<feature type="transmembrane region" description="Helical" evidence="1">
    <location>
        <begin position="107"/>
        <end position="127"/>
    </location>
</feature>
<keyword evidence="1" id="KW-0472">Membrane</keyword>
<feature type="transmembrane region" description="Helical" evidence="1">
    <location>
        <begin position="271"/>
        <end position="289"/>
    </location>
</feature>
<organism evidence="2 3">
    <name type="scientific">Kribbella yunnanensis</name>
    <dbReference type="NCBI Taxonomy" id="190194"/>
    <lineage>
        <taxon>Bacteria</taxon>
        <taxon>Bacillati</taxon>
        <taxon>Actinomycetota</taxon>
        <taxon>Actinomycetes</taxon>
        <taxon>Propionibacteriales</taxon>
        <taxon>Kribbellaceae</taxon>
        <taxon>Kribbella</taxon>
    </lineage>
</organism>
<proteinExistence type="predicted"/>
<feature type="transmembrane region" description="Helical" evidence="1">
    <location>
        <begin position="191"/>
        <end position="214"/>
    </location>
</feature>
<evidence type="ECO:0000256" key="1">
    <source>
        <dbReference type="SAM" id="Phobius"/>
    </source>
</evidence>
<name>A0ABN2GFZ6_9ACTN</name>
<keyword evidence="1" id="KW-0812">Transmembrane</keyword>
<reference evidence="2 3" key="1">
    <citation type="journal article" date="2019" name="Int. J. Syst. Evol. Microbiol.">
        <title>The Global Catalogue of Microorganisms (GCM) 10K type strain sequencing project: providing services to taxonomists for standard genome sequencing and annotation.</title>
        <authorList>
            <consortium name="The Broad Institute Genomics Platform"/>
            <consortium name="The Broad Institute Genome Sequencing Center for Infectious Disease"/>
            <person name="Wu L."/>
            <person name="Ma J."/>
        </authorList>
    </citation>
    <scope>NUCLEOTIDE SEQUENCE [LARGE SCALE GENOMIC DNA]</scope>
    <source>
        <strain evidence="2 3">JCM 14307</strain>
    </source>
</reference>
<feature type="transmembrane region" description="Helical" evidence="1">
    <location>
        <begin position="64"/>
        <end position="87"/>
    </location>
</feature>
<feature type="transmembrane region" description="Helical" evidence="1">
    <location>
        <begin position="235"/>
        <end position="265"/>
    </location>
</feature>
<keyword evidence="1" id="KW-1133">Transmembrane helix</keyword>
<evidence type="ECO:0008006" key="4">
    <source>
        <dbReference type="Google" id="ProtNLM"/>
    </source>
</evidence>
<dbReference type="RefSeq" id="WP_344146088.1">
    <property type="nucleotide sequence ID" value="NZ_BAAANF010000003.1"/>
</dbReference>
<dbReference type="EMBL" id="BAAANF010000003">
    <property type="protein sequence ID" value="GAA1670663.1"/>
    <property type="molecule type" value="Genomic_DNA"/>
</dbReference>
<gene>
    <name evidence="2" type="ORF">GCM10009745_11570</name>
</gene>
<keyword evidence="3" id="KW-1185">Reference proteome</keyword>
<feature type="transmembrane region" description="Helical" evidence="1">
    <location>
        <begin position="164"/>
        <end position="185"/>
    </location>
</feature>
<protein>
    <recommendedName>
        <fullName evidence="4">DUF2182 domain-containing protein</fullName>
    </recommendedName>
</protein>